<dbReference type="SUPFAM" id="SSF53300">
    <property type="entry name" value="vWA-like"/>
    <property type="match status" value="1"/>
</dbReference>
<dbReference type="EMBL" id="PGTD01000007">
    <property type="protein sequence ID" value="PJE31906.1"/>
    <property type="molecule type" value="Genomic_DNA"/>
</dbReference>
<dbReference type="RefSeq" id="WP_097145682.1">
    <property type="nucleotide sequence ID" value="NZ_OBEA01000003.1"/>
</dbReference>
<dbReference type="Proteomes" id="UP000231655">
    <property type="component" value="Unassembled WGS sequence"/>
</dbReference>
<dbReference type="InterPro" id="IPR010607">
    <property type="entry name" value="DUF1194"/>
</dbReference>
<protein>
    <submittedName>
        <fullName evidence="1">DUF1194 domain-containing protein</fullName>
    </submittedName>
</protein>
<dbReference type="InterPro" id="IPR036465">
    <property type="entry name" value="vWFA_dom_sf"/>
</dbReference>
<sequence>MGRRGRRQDGWAGRCAPAVLLAPVVLALLLLLPRAAAAQECRLALLLALDVSASVDTEEYALQRDGLAAALNDPDIRQVILLGGAPVALAAYEWSGRYQQAVILPWMMLGSDADIDRAVARIGGATRSHEGFPTAAGYALGYAAGLLAEAPPCDRQVIDVSGDGINNEGFSPALAYAHFPLAEVTVNGLAVSGPDSAVVSFYEGELIRGPGAFVQVAQGFADFRRAMTLKLFRELNDMRLGSAGGTRCCG</sequence>
<evidence type="ECO:0000313" key="4">
    <source>
        <dbReference type="Proteomes" id="UP000231702"/>
    </source>
</evidence>
<name>A0A285IRZ5_9RHOB</name>
<accession>A0A285IRZ5</accession>
<dbReference type="EMBL" id="OBEA01000003">
    <property type="protein sequence ID" value="SNY50790.1"/>
    <property type="molecule type" value="Genomic_DNA"/>
</dbReference>
<organism evidence="2 3">
    <name type="scientific">Pseudooceanicola antarcticus</name>
    <dbReference type="NCBI Taxonomy" id="1247613"/>
    <lineage>
        <taxon>Bacteria</taxon>
        <taxon>Pseudomonadati</taxon>
        <taxon>Pseudomonadota</taxon>
        <taxon>Alphaproteobacteria</taxon>
        <taxon>Rhodobacterales</taxon>
        <taxon>Paracoccaceae</taxon>
        <taxon>Pseudooceanicola</taxon>
    </lineage>
</organism>
<evidence type="ECO:0000313" key="2">
    <source>
        <dbReference type="EMBL" id="SNY50790.1"/>
    </source>
</evidence>
<dbReference type="AlphaFoldDB" id="A0A285IRZ5"/>
<dbReference type="OrthoDB" id="9792179at2"/>
<reference evidence="1 4" key="2">
    <citation type="journal article" date="2018" name="Int. J. Syst. Evol. Microbiol.">
        <title>Pseudooceanicola lipolyticus sp. nov., a marine alphaproteobacterium, reclassification of Oceanicola flagellatus as Pseudooceanicola flagellatus comb. nov. and emended description of the genus Pseudooceanicola.</title>
        <authorList>
            <person name="Huang M.-M."/>
            <person name="Guo L.-L."/>
            <person name="Wu Y.-H."/>
            <person name="Lai Q.-L."/>
            <person name="Shao Z.-Z."/>
            <person name="Wang C.-S."/>
            <person name="Wu M."/>
            <person name="Xu X.-W."/>
        </authorList>
    </citation>
    <scope>NUCLEOTIDE SEQUENCE [LARGE SCALE GENOMIC DNA]</scope>
    <source>
        <strain evidence="1 4">Ar-45</strain>
    </source>
</reference>
<dbReference type="Pfam" id="PF06707">
    <property type="entry name" value="DUF1194"/>
    <property type="match status" value="1"/>
</dbReference>
<gene>
    <name evidence="1" type="ORF">CVM39_02055</name>
    <name evidence="2" type="ORF">SAMN06297129_1945</name>
</gene>
<keyword evidence="4" id="KW-1185">Reference proteome</keyword>
<evidence type="ECO:0000313" key="1">
    <source>
        <dbReference type="EMBL" id="PJE31906.1"/>
    </source>
</evidence>
<dbReference type="Proteomes" id="UP000231702">
    <property type="component" value="Unassembled WGS sequence"/>
</dbReference>
<proteinExistence type="predicted"/>
<reference evidence="2 3" key="1">
    <citation type="submission" date="2017-09" db="EMBL/GenBank/DDBJ databases">
        <authorList>
            <person name="Ehlers B."/>
            <person name="Leendertz F.H."/>
        </authorList>
    </citation>
    <scope>NUCLEOTIDE SEQUENCE [LARGE SCALE GENOMIC DNA]</scope>
    <source>
        <strain evidence="2 3">CGMCC 1.12662</strain>
    </source>
</reference>
<evidence type="ECO:0000313" key="3">
    <source>
        <dbReference type="Proteomes" id="UP000231655"/>
    </source>
</evidence>